<dbReference type="Gene3D" id="3.30.413.10">
    <property type="entry name" value="Sulfite Reductase Hemoprotein, domain 1"/>
    <property type="match status" value="2"/>
</dbReference>
<evidence type="ECO:0000256" key="4">
    <source>
        <dbReference type="ARBA" id="ARBA00022723"/>
    </source>
</evidence>
<dbReference type="RefSeq" id="WP_406700462.1">
    <property type="nucleotide sequence ID" value="NZ_CP155447.1"/>
</dbReference>
<keyword evidence="3" id="KW-0349">Heme</keyword>
<dbReference type="GO" id="GO:0046872">
    <property type="term" value="F:metal ion binding"/>
    <property type="evidence" value="ECO:0007669"/>
    <property type="project" value="UniProtKB-KW"/>
</dbReference>
<keyword evidence="4" id="KW-0479">Metal-binding</keyword>
<evidence type="ECO:0000256" key="5">
    <source>
        <dbReference type="ARBA" id="ARBA00023002"/>
    </source>
</evidence>
<dbReference type="NCBIfam" id="NF007126">
    <property type="entry name" value="PRK09567.1"/>
    <property type="match status" value="1"/>
</dbReference>
<dbReference type="InterPro" id="IPR036136">
    <property type="entry name" value="Nit/Sulf_reduc_fer-like_dom_sf"/>
</dbReference>
<organism evidence="10">
    <name type="scientific">Singulisphaera sp. Ch08</name>
    <dbReference type="NCBI Taxonomy" id="3120278"/>
    <lineage>
        <taxon>Bacteria</taxon>
        <taxon>Pseudomonadati</taxon>
        <taxon>Planctomycetota</taxon>
        <taxon>Planctomycetia</taxon>
        <taxon>Isosphaerales</taxon>
        <taxon>Isosphaeraceae</taxon>
        <taxon>Singulisphaera</taxon>
    </lineage>
</organism>
<dbReference type="GO" id="GO:0051539">
    <property type="term" value="F:4 iron, 4 sulfur cluster binding"/>
    <property type="evidence" value="ECO:0007669"/>
    <property type="project" value="UniProtKB-KW"/>
</dbReference>
<keyword evidence="6" id="KW-0408">Iron</keyword>
<dbReference type="Pfam" id="PF01077">
    <property type="entry name" value="NIR_SIR"/>
    <property type="match status" value="2"/>
</dbReference>
<feature type="domain" description="Nitrite/Sulfite reductase ferredoxin-like" evidence="9">
    <location>
        <begin position="385"/>
        <end position="451"/>
    </location>
</feature>
<protein>
    <submittedName>
        <fullName evidence="10">NirA family protein</fullName>
    </submittedName>
</protein>
<dbReference type="GO" id="GO:0020037">
    <property type="term" value="F:heme binding"/>
    <property type="evidence" value="ECO:0007669"/>
    <property type="project" value="InterPro"/>
</dbReference>
<reference evidence="10" key="1">
    <citation type="submission" date="2024-05" db="EMBL/GenBank/DDBJ databases">
        <title>Planctomycetes of the genus Singulisphaera possess chitinolytic capabilities.</title>
        <authorList>
            <person name="Ivanova A."/>
        </authorList>
    </citation>
    <scope>NUCLEOTIDE SEQUENCE</scope>
    <source>
        <strain evidence="10">Ch08T</strain>
    </source>
</reference>
<keyword evidence="5" id="KW-0560">Oxidoreductase</keyword>
<dbReference type="Gene3D" id="3.90.480.10">
    <property type="entry name" value="Sulfite Reductase Hemoprotein,Domain 2"/>
    <property type="match status" value="1"/>
</dbReference>
<evidence type="ECO:0000256" key="1">
    <source>
        <dbReference type="ARBA" id="ARBA00010429"/>
    </source>
</evidence>
<keyword evidence="7" id="KW-0411">Iron-sulfur</keyword>
<evidence type="ECO:0000256" key="3">
    <source>
        <dbReference type="ARBA" id="ARBA00022617"/>
    </source>
</evidence>
<dbReference type="SUPFAM" id="SSF56014">
    <property type="entry name" value="Nitrite and sulphite reductase 4Fe-4S domain-like"/>
    <property type="match status" value="2"/>
</dbReference>
<dbReference type="InterPro" id="IPR045854">
    <property type="entry name" value="NO2/SO3_Rdtase_4Fe4S_sf"/>
</dbReference>
<dbReference type="InterPro" id="IPR012798">
    <property type="entry name" value="Cbl_synth_CobG-like"/>
</dbReference>
<dbReference type="InterPro" id="IPR051329">
    <property type="entry name" value="NIR_SIR_4Fe-4S"/>
</dbReference>
<gene>
    <name evidence="10" type="ORF">V5E97_16775</name>
</gene>
<name>A0AAU7CRG6_9BACT</name>
<dbReference type="PROSITE" id="PS00365">
    <property type="entry name" value="NIR_SIR"/>
    <property type="match status" value="1"/>
</dbReference>
<evidence type="ECO:0000259" key="8">
    <source>
        <dbReference type="Pfam" id="PF01077"/>
    </source>
</evidence>
<dbReference type="InterPro" id="IPR006066">
    <property type="entry name" value="NO2/SO3_Rdtase_FeS/sirohaem_BS"/>
</dbReference>
<feature type="domain" description="Nitrite/sulphite reductase 4Fe-4S" evidence="8">
    <location>
        <begin position="465"/>
        <end position="577"/>
    </location>
</feature>
<evidence type="ECO:0000256" key="2">
    <source>
        <dbReference type="ARBA" id="ARBA00022485"/>
    </source>
</evidence>
<dbReference type="PRINTS" id="PR00397">
    <property type="entry name" value="SIROHAEM"/>
</dbReference>
<dbReference type="InterPro" id="IPR005117">
    <property type="entry name" value="NiRdtase/SiRdtase_haem-b_fer"/>
</dbReference>
<dbReference type="Pfam" id="PF03460">
    <property type="entry name" value="NIR_SIR_ferr"/>
    <property type="match status" value="2"/>
</dbReference>
<evidence type="ECO:0000256" key="7">
    <source>
        <dbReference type="ARBA" id="ARBA00023014"/>
    </source>
</evidence>
<evidence type="ECO:0000259" key="9">
    <source>
        <dbReference type="Pfam" id="PF03460"/>
    </source>
</evidence>
<dbReference type="InterPro" id="IPR006067">
    <property type="entry name" value="NO2/SO3_Rdtase_4Fe4S_dom"/>
</dbReference>
<accession>A0AAU7CRG6</accession>
<dbReference type="SUPFAM" id="SSF55124">
    <property type="entry name" value="Nitrite/Sulfite reductase N-terminal domain-like"/>
    <property type="match status" value="2"/>
</dbReference>
<proteinExistence type="inferred from homology"/>
<dbReference type="PANTHER" id="PTHR32439">
    <property type="entry name" value="FERREDOXIN--NITRITE REDUCTASE, CHLOROPLASTIC"/>
    <property type="match status" value="1"/>
</dbReference>
<evidence type="ECO:0000256" key="6">
    <source>
        <dbReference type="ARBA" id="ARBA00023004"/>
    </source>
</evidence>
<feature type="domain" description="Nitrite/Sulfite reductase ferredoxin-like" evidence="9">
    <location>
        <begin position="129"/>
        <end position="189"/>
    </location>
</feature>
<comment type="similarity">
    <text evidence="1">Belongs to the nitrite and sulfite reductase 4Fe-4S domain family.</text>
</comment>
<dbReference type="PANTHER" id="PTHR32439:SF0">
    <property type="entry name" value="FERREDOXIN--NITRITE REDUCTASE, CHLOROPLASTIC"/>
    <property type="match status" value="1"/>
</dbReference>
<dbReference type="NCBIfam" id="TIGR02435">
    <property type="entry name" value="CobG"/>
    <property type="match status" value="1"/>
</dbReference>
<keyword evidence="2" id="KW-0004">4Fe-4S</keyword>
<evidence type="ECO:0000313" key="10">
    <source>
        <dbReference type="EMBL" id="XBH07623.1"/>
    </source>
</evidence>
<dbReference type="GO" id="GO:0016491">
    <property type="term" value="F:oxidoreductase activity"/>
    <property type="evidence" value="ECO:0007669"/>
    <property type="project" value="UniProtKB-KW"/>
</dbReference>
<dbReference type="AlphaFoldDB" id="A0AAU7CRG6"/>
<dbReference type="EMBL" id="CP155447">
    <property type="protein sequence ID" value="XBH07623.1"/>
    <property type="molecule type" value="Genomic_DNA"/>
</dbReference>
<feature type="domain" description="Nitrite/sulphite reductase 4Fe-4S" evidence="8">
    <location>
        <begin position="200"/>
        <end position="360"/>
    </location>
</feature>
<sequence>MSESNQSHGLTEVQKTFLQGFAMGTDVARAVRGLPILSGSAGAPGAVVALGPKGVAVEPPAPERLQFEAQDRATAGGKSLCKEEAAKRSKDPLTMYDEIQANARAGAFPKDTDVFLYKYSGLFFVAPAQKAFMCRLRLPGGEIKSWQFRGVAGIARELGGGYADVTTRANLQVREIGPNDAPAVLTALTDLGIVARGSGADNIRNVTASPTSGVDPQELIETLPLAKEMHHYILNHREMYGLPRKFNIAFDGGGLISSLDDTNDIGFKAVNVREDSVADKVAPGVYFRLTLGGITGHKDFARDTGVLIRPEECVPVAAAIVRVFIQSGNRTDRKKARLKYVLDEWGFDKFLAEVERELGSTLRKVSSSRCDPPVRDDRWGHVGVHSQKQRGQFYVGVVLPVGRMSADQMDGLAKIADRFGNGTIRLTVWQNLLITNVKEGDLDAVKSAIEELGLGWDASSVRSGLVACTGNAGCKFAASDTKQHALILAQYLEARVELDQPINIHLTGCHHSCAQHYIGDIGLEATKVEVGDDLVEGYHLCVGGGYGAEQGVGRRLLDAVPFDAIPAAVERLLQAYLIHRTPDESFSSFARRQPLEVLRTAGDLTEVAFHGSITPELTFQTA</sequence>